<sequence>MLRFISRVLAFFRRRVDSSEAEREQHMSLLEGGTRLKTAQGVVTNICSDYGLIDELIYFSSDVVTGDVPLKVGQEVTAIVGKDKTYGLKAIKVDALCDSCHGNGPRDSYARVSFGCVSTVVEGANYIDHTTYFSLDVVCKGFEPYQGDRVEVEFCTPSDTLNRRALSVKPRRHKHVHEVCITSLHGRNGVIDDSIFFTLESLKLPAGYTPQVSDIVNAVVVESIQSCYTWRAISMTPVKRTIHDPSIGTWWRLRTEASPTSNVPPPPPSHRLCPMNTALSCFAVGGATACVAAWDRPLPRVRRPREMSRRRCQLLWGFSSATRCSGSGNCAHSCAPTPPGTKRSMATALRAALPVAQGGGCGTHPKRPGLSRLPLLRAAPQRVREAAPPATPEAKSDGGGTGDRPGEVAGCEGLQRLRLTTGRRDRE</sequence>
<gene>
    <name evidence="5" type="primary">LOC111162140</name>
</gene>
<dbReference type="PANTHER" id="PTHR45418">
    <property type="entry name" value="CANCER/TESTIS ANTIGEN 55"/>
    <property type="match status" value="1"/>
</dbReference>
<keyword evidence="4" id="KW-1185">Reference proteome</keyword>
<reference evidence="5" key="1">
    <citation type="submission" date="2025-08" db="UniProtKB">
        <authorList>
            <consortium name="RefSeq"/>
        </authorList>
    </citation>
    <scope>IDENTIFICATION</scope>
    <source>
        <tissue evidence="5">Blood</tissue>
    </source>
</reference>
<dbReference type="RefSeq" id="XP_022382041.1">
    <property type="nucleotide sequence ID" value="XM_022526333.1"/>
</dbReference>
<dbReference type="OrthoDB" id="9573766at2759"/>
<feature type="region of interest" description="Disordered" evidence="3">
    <location>
        <begin position="381"/>
        <end position="427"/>
    </location>
</feature>
<organism evidence="4 5">
    <name type="scientific">Enhydra lutris kenyoni</name>
    <name type="common">northern sea otter</name>
    <dbReference type="NCBI Taxonomy" id="391180"/>
    <lineage>
        <taxon>Eukaryota</taxon>
        <taxon>Metazoa</taxon>
        <taxon>Chordata</taxon>
        <taxon>Craniata</taxon>
        <taxon>Vertebrata</taxon>
        <taxon>Euteleostomi</taxon>
        <taxon>Mammalia</taxon>
        <taxon>Eutheria</taxon>
        <taxon>Laurasiatheria</taxon>
        <taxon>Carnivora</taxon>
        <taxon>Caniformia</taxon>
        <taxon>Musteloidea</taxon>
        <taxon>Mustelidae</taxon>
        <taxon>Lutrinae</taxon>
        <taxon>Enhydra</taxon>
    </lineage>
</organism>
<evidence type="ECO:0000256" key="2">
    <source>
        <dbReference type="ARBA" id="ARBA00022490"/>
    </source>
</evidence>
<dbReference type="GO" id="GO:0005737">
    <property type="term" value="C:cytoplasm"/>
    <property type="evidence" value="ECO:0007669"/>
    <property type="project" value="UniProtKB-SubCell"/>
</dbReference>
<accession>A0A2Y9L7N9</accession>
<dbReference type="STRING" id="391180.A0A2Y9L7N9"/>
<keyword evidence="2" id="KW-0963">Cytoplasm</keyword>
<dbReference type="PANTHER" id="PTHR45418:SF1">
    <property type="entry name" value="CANCER_TESTIS ANTIGEN 55"/>
    <property type="match status" value="1"/>
</dbReference>
<protein>
    <submittedName>
        <fullName evidence="5">Cancer/testis antigen 55</fullName>
    </submittedName>
</protein>
<evidence type="ECO:0000256" key="1">
    <source>
        <dbReference type="ARBA" id="ARBA00004496"/>
    </source>
</evidence>
<dbReference type="GeneID" id="111162140"/>
<dbReference type="KEGG" id="elk:111162140"/>
<evidence type="ECO:0000313" key="5">
    <source>
        <dbReference type="RefSeq" id="XP_022382041.1"/>
    </source>
</evidence>
<evidence type="ECO:0000256" key="3">
    <source>
        <dbReference type="SAM" id="MobiDB-lite"/>
    </source>
</evidence>
<dbReference type="AlphaFoldDB" id="A0A2Y9L7N9"/>
<proteinExistence type="predicted"/>
<dbReference type="Proteomes" id="UP000248482">
    <property type="component" value="Unplaced"/>
</dbReference>
<name>A0A2Y9L7N9_ENHLU</name>
<evidence type="ECO:0000313" key="4">
    <source>
        <dbReference type="Proteomes" id="UP000248482"/>
    </source>
</evidence>
<comment type="subcellular location">
    <subcellularLocation>
        <location evidence="1">Cytoplasm</location>
    </subcellularLocation>
</comment>